<keyword evidence="8" id="KW-0732">Signal</keyword>
<evidence type="ECO:0000256" key="1">
    <source>
        <dbReference type="ARBA" id="ARBA00004236"/>
    </source>
</evidence>
<dbReference type="EMBL" id="CP002271">
    <property type="protein sequence ID" value="ADO70956.1"/>
    <property type="molecule type" value="Genomic_DNA"/>
</dbReference>
<dbReference type="Gene3D" id="1.10.287.470">
    <property type="entry name" value="Helix hairpin bin"/>
    <property type="match status" value="1"/>
</dbReference>
<keyword evidence="3" id="KW-0813">Transport</keyword>
<evidence type="ECO:0000259" key="11">
    <source>
        <dbReference type="Pfam" id="PF25944"/>
    </source>
</evidence>
<accession>Q08VD6</accession>
<gene>
    <name evidence="13" type="primary">hlyD</name>
    <name evidence="13" type="ordered locus">STAUR_3164</name>
    <name evidence="14" type="ORF">STIAU_4497</name>
</gene>
<dbReference type="KEGG" id="sur:STAUR_3164"/>
<dbReference type="NCBIfam" id="TIGR01730">
    <property type="entry name" value="RND_mfp"/>
    <property type="match status" value="1"/>
</dbReference>
<feature type="domain" description="Multidrug resistance protein MdtA-like C-terminal permuted SH3" evidence="12">
    <location>
        <begin position="292"/>
        <end position="350"/>
    </location>
</feature>
<keyword evidence="15" id="KW-1185">Reference proteome</keyword>
<keyword evidence="4" id="KW-1003">Cell membrane</keyword>
<dbReference type="RefSeq" id="WP_002616560.1">
    <property type="nucleotide sequence ID" value="NC_014623.1"/>
</dbReference>
<comment type="subcellular location">
    <subcellularLocation>
        <location evidence="1">Cell membrane</location>
    </subcellularLocation>
</comment>
<dbReference type="AlphaFoldDB" id="Q08VD6"/>
<evidence type="ECO:0000256" key="8">
    <source>
        <dbReference type="SAM" id="SignalP"/>
    </source>
</evidence>
<evidence type="ECO:0000256" key="3">
    <source>
        <dbReference type="ARBA" id="ARBA00022448"/>
    </source>
</evidence>
<evidence type="ECO:0000313" key="15">
    <source>
        <dbReference type="Proteomes" id="UP000001351"/>
    </source>
</evidence>
<dbReference type="PROSITE" id="PS51257">
    <property type="entry name" value="PROKAR_LIPOPROTEIN"/>
    <property type="match status" value="1"/>
</dbReference>
<evidence type="ECO:0000313" key="13">
    <source>
        <dbReference type="EMBL" id="ADO70956.1"/>
    </source>
</evidence>
<sequence>MRPWQGIAPWLFALALASCSKPADGPAPGQRAVPVSVAKVNRLDIPIFLEGLGNVVAFQTVTVRSLVDGQLREVFFREGQAVRRGDPLAQIDPRPFLNQLHQAEAALARDKALLATNRRDLERYQALAQRKLISQQQADNQSGLVEQGAATVHADQAAVDSARLNLTYARIVSPIDGITGIRSVDPGNVVHASDTTGIVVVTQLDPIAVLIALPQDVLAQVAEQQSQGQLEVRIFNRDGKTELGRGNLEVIDNLINPSTSTLRLKAVLPNPKHVLWPNAFVKARILLTTRRDALVVPAAALQRGPNSTIVYVLGQDQTVQSRPVTVDLLQGDQAIITQGLQAGEAVVTEGQSQLRPGSKVAPRPMENPSDGGIPENAFEGVGGSPRTP</sequence>
<feature type="domain" description="Multidrug resistance protein MdtA-like barrel-sandwich hybrid" evidence="10">
    <location>
        <begin position="60"/>
        <end position="202"/>
    </location>
</feature>
<dbReference type="Gene3D" id="2.40.30.170">
    <property type="match status" value="1"/>
</dbReference>
<dbReference type="Pfam" id="PF25944">
    <property type="entry name" value="Beta-barrel_RND"/>
    <property type="match status" value="1"/>
</dbReference>
<reference evidence="14 16" key="1">
    <citation type="submission" date="2006-04" db="EMBL/GenBank/DDBJ databases">
        <authorList>
            <person name="Nierman W.C."/>
        </authorList>
    </citation>
    <scope>NUCLEOTIDE SEQUENCE [LARGE SCALE GENOMIC DNA]</scope>
    <source>
        <strain evidence="14 16">DW4/3-1</strain>
    </source>
</reference>
<evidence type="ECO:0000259" key="10">
    <source>
        <dbReference type="Pfam" id="PF25917"/>
    </source>
</evidence>
<dbReference type="HOGENOM" id="CLU_018816_2_0_7"/>
<feature type="domain" description="Multidrug resistance protein MdtA-like alpha-helical hairpin" evidence="9">
    <location>
        <begin position="99"/>
        <end position="169"/>
    </location>
</feature>
<protein>
    <submittedName>
        <fullName evidence="14">Membrane-fusion protein</fullName>
    </submittedName>
    <submittedName>
        <fullName evidence="13">Secretion protein</fullName>
    </submittedName>
</protein>
<keyword evidence="5" id="KW-0997">Cell inner membrane</keyword>
<dbReference type="PANTHER" id="PTHR30469:SF12">
    <property type="entry name" value="MULTIDRUG RESISTANCE PROTEIN MDTA"/>
    <property type="match status" value="1"/>
</dbReference>
<dbReference type="FunFam" id="2.40.420.20:FF:000001">
    <property type="entry name" value="Efflux RND transporter periplasmic adaptor subunit"/>
    <property type="match status" value="1"/>
</dbReference>
<dbReference type="Gene3D" id="2.40.50.100">
    <property type="match status" value="1"/>
</dbReference>
<dbReference type="PANTHER" id="PTHR30469">
    <property type="entry name" value="MULTIDRUG RESISTANCE PROTEIN MDTA"/>
    <property type="match status" value="1"/>
</dbReference>
<evidence type="ECO:0000256" key="6">
    <source>
        <dbReference type="ARBA" id="ARBA00023136"/>
    </source>
</evidence>
<dbReference type="GO" id="GO:0015562">
    <property type="term" value="F:efflux transmembrane transporter activity"/>
    <property type="evidence" value="ECO:0007669"/>
    <property type="project" value="TreeGrafter"/>
</dbReference>
<dbReference type="InterPro" id="IPR058626">
    <property type="entry name" value="MdtA-like_b-barrel"/>
</dbReference>
<comment type="similarity">
    <text evidence="2">Belongs to the membrane fusion protein (MFP) (TC 8.A.1) family.</text>
</comment>
<proteinExistence type="inferred from homology"/>
<evidence type="ECO:0000313" key="16">
    <source>
        <dbReference type="Proteomes" id="UP000032702"/>
    </source>
</evidence>
<evidence type="ECO:0000259" key="9">
    <source>
        <dbReference type="Pfam" id="PF25876"/>
    </source>
</evidence>
<dbReference type="InterPro" id="IPR006143">
    <property type="entry name" value="RND_pump_MFP"/>
</dbReference>
<dbReference type="Pfam" id="PF25967">
    <property type="entry name" value="RND-MFP_C"/>
    <property type="match status" value="1"/>
</dbReference>
<evidence type="ECO:0000256" key="7">
    <source>
        <dbReference type="SAM" id="MobiDB-lite"/>
    </source>
</evidence>
<dbReference type="InterPro" id="IPR058624">
    <property type="entry name" value="MdtA-like_HH"/>
</dbReference>
<feature type="domain" description="Multidrug resistance protein MdtA-like beta-barrel" evidence="11">
    <location>
        <begin position="206"/>
        <end position="288"/>
    </location>
</feature>
<dbReference type="STRING" id="378806.STAUR_3164"/>
<dbReference type="Proteomes" id="UP000001351">
    <property type="component" value="Chromosome"/>
</dbReference>
<dbReference type="OrthoDB" id="9772050at2"/>
<dbReference type="InterPro" id="IPR058627">
    <property type="entry name" value="MdtA-like_C"/>
</dbReference>
<dbReference type="SUPFAM" id="SSF111369">
    <property type="entry name" value="HlyD-like secretion proteins"/>
    <property type="match status" value="1"/>
</dbReference>
<feature type="region of interest" description="Disordered" evidence="7">
    <location>
        <begin position="347"/>
        <end position="388"/>
    </location>
</feature>
<name>Q08VD6_STIAD</name>
<dbReference type="Pfam" id="PF25917">
    <property type="entry name" value="BSH_RND"/>
    <property type="match status" value="1"/>
</dbReference>
<keyword evidence="6" id="KW-0472">Membrane</keyword>
<evidence type="ECO:0000259" key="12">
    <source>
        <dbReference type="Pfam" id="PF25967"/>
    </source>
</evidence>
<dbReference type="Pfam" id="PF25876">
    <property type="entry name" value="HH_MFP_RND"/>
    <property type="match status" value="1"/>
</dbReference>
<dbReference type="Gene3D" id="2.40.420.20">
    <property type="match status" value="1"/>
</dbReference>
<dbReference type="Proteomes" id="UP000032702">
    <property type="component" value="Unassembled WGS sequence"/>
</dbReference>
<evidence type="ECO:0000313" key="14">
    <source>
        <dbReference type="EMBL" id="EAU64424.1"/>
    </source>
</evidence>
<feature type="signal peptide" evidence="8">
    <location>
        <begin position="1"/>
        <end position="23"/>
    </location>
</feature>
<dbReference type="GO" id="GO:0030313">
    <property type="term" value="C:cell envelope"/>
    <property type="evidence" value="ECO:0007669"/>
    <property type="project" value="UniProtKB-SubCell"/>
</dbReference>
<organism evidence="14 16">
    <name type="scientific">Stigmatella aurantiaca (strain DW4/3-1)</name>
    <dbReference type="NCBI Taxonomy" id="378806"/>
    <lineage>
        <taxon>Bacteria</taxon>
        <taxon>Pseudomonadati</taxon>
        <taxon>Myxococcota</taxon>
        <taxon>Myxococcia</taxon>
        <taxon>Myxococcales</taxon>
        <taxon>Cystobacterineae</taxon>
        <taxon>Archangiaceae</taxon>
        <taxon>Stigmatella</taxon>
    </lineage>
</organism>
<reference evidence="13 15" key="2">
    <citation type="journal article" date="2011" name="Mol. Biol. Evol.">
        <title>Comparative genomic analysis of fruiting body formation in Myxococcales.</title>
        <authorList>
            <person name="Huntley S."/>
            <person name="Hamann N."/>
            <person name="Wegener-Feldbrugge S."/>
            <person name="Treuner-Lange A."/>
            <person name="Kube M."/>
            <person name="Reinhardt R."/>
            <person name="Klages S."/>
            <person name="Muller R."/>
            <person name="Ronning C.M."/>
            <person name="Nierman W.C."/>
            <person name="Sogaard-Andersen L."/>
        </authorList>
    </citation>
    <scope>NUCLEOTIDE SEQUENCE [LARGE SCALE GENOMIC DNA]</scope>
    <source>
        <strain evidence="13 15">DW4/3-1</strain>
    </source>
</reference>
<dbReference type="InterPro" id="IPR058625">
    <property type="entry name" value="MdtA-like_BSH"/>
</dbReference>
<dbReference type="GO" id="GO:1990281">
    <property type="term" value="C:efflux pump complex"/>
    <property type="evidence" value="ECO:0007669"/>
    <property type="project" value="TreeGrafter"/>
</dbReference>
<evidence type="ECO:0000256" key="4">
    <source>
        <dbReference type="ARBA" id="ARBA00022475"/>
    </source>
</evidence>
<evidence type="ECO:0000256" key="2">
    <source>
        <dbReference type="ARBA" id="ARBA00009477"/>
    </source>
</evidence>
<evidence type="ECO:0000256" key="5">
    <source>
        <dbReference type="ARBA" id="ARBA00022519"/>
    </source>
</evidence>
<dbReference type="EMBL" id="AAMD01000117">
    <property type="protein sequence ID" value="EAU64424.1"/>
    <property type="molecule type" value="Genomic_DNA"/>
</dbReference>
<feature type="chain" id="PRO_5010840200" evidence="8">
    <location>
        <begin position="24"/>
        <end position="388"/>
    </location>
</feature>
<dbReference type="eggNOG" id="COG0845">
    <property type="taxonomic scope" value="Bacteria"/>
</dbReference>